<evidence type="ECO:0000256" key="1">
    <source>
        <dbReference type="SAM" id="Coils"/>
    </source>
</evidence>
<protein>
    <submittedName>
        <fullName evidence="3">Uncharacterized protein</fullName>
    </submittedName>
</protein>
<keyword evidence="1" id="KW-0175">Coiled coil</keyword>
<sequence>MADILENGGNEQEVERANEAILLTPLELLQQLGQAAWQLVKKGDEWGRAAFKDLEVGNKKLLPETTTPDDLEAVETAVQDPENAKVEVNAIATTEQGEVVRQPVADPWDMEPDQVVDQAMSQLESLEPEAIEVDAVVVEPDQLPSPNQSIRPVVNEFIEQAGQRAKQNASNFVAQANAYLRENIQVDYQPIPQQDGSLALAVDTPSLLTQMQLAGGEYAQAAQEKMRNLAPQQFDRVSQTVKNTQDRMKSALDSATEAVQARLNQPSMKDRVAALETSTDQIRAAIKAEFATEIKDLQQTVSGLESNVAHLEQQQAKAQEMIAALQAPKPQLSNPRLNQWQSNLVSAMKDRFEKIKQNLGEKIDQAKAKVSELFETFKQKVRERLQPVIDRLQPVYDQAQALKQQAGDQINQVKATVGENVDKAKQFVGEKAMDWQAQALTATATYVLAQQGKQTPQGTTIYEGENFDFHRSKGNSLLIVDKTTQQPVYKNGEFNQKAPQAVKDKLISAAKTTQQGLEKQQAHKQAKVKAQAHKPKPKVAAAARR</sequence>
<dbReference type="RefSeq" id="WP_012167896.1">
    <property type="nucleotide sequence ID" value="NC_009930.1"/>
</dbReference>
<evidence type="ECO:0000313" key="4">
    <source>
        <dbReference type="Proteomes" id="UP000000268"/>
    </source>
</evidence>
<dbReference type="Gene3D" id="1.20.120.20">
    <property type="entry name" value="Apolipoprotein"/>
    <property type="match status" value="1"/>
</dbReference>
<feature type="coiled-coil region" evidence="1">
    <location>
        <begin position="349"/>
        <end position="416"/>
    </location>
</feature>
<feature type="coiled-coil region" evidence="1">
    <location>
        <begin position="287"/>
        <end position="321"/>
    </location>
</feature>
<dbReference type="EMBL" id="CP000842">
    <property type="protein sequence ID" value="ABW32962.1"/>
    <property type="molecule type" value="Genomic_DNA"/>
</dbReference>
<dbReference type="HOGENOM" id="CLU_499347_0_0_3"/>
<geneLocation type="plasmid" evidence="3 4">
    <name>pREB5</name>
</geneLocation>
<proteinExistence type="predicted"/>
<organism evidence="3 4">
    <name type="scientific">Acaryochloris marina (strain MBIC 11017)</name>
    <dbReference type="NCBI Taxonomy" id="329726"/>
    <lineage>
        <taxon>Bacteria</taxon>
        <taxon>Bacillati</taxon>
        <taxon>Cyanobacteriota</taxon>
        <taxon>Cyanophyceae</taxon>
        <taxon>Acaryochloridales</taxon>
        <taxon>Acaryochloridaceae</taxon>
        <taxon>Acaryochloris</taxon>
    </lineage>
</organism>
<dbReference type="AlphaFoldDB" id="A8ZPM6"/>
<dbReference type="KEGG" id="amr:AM1_E0193"/>
<dbReference type="SUPFAM" id="SSF58113">
    <property type="entry name" value="Apolipoprotein A-I"/>
    <property type="match status" value="1"/>
</dbReference>
<name>A8ZPM6_ACAM1</name>
<keyword evidence="3" id="KW-0614">Plasmid</keyword>
<evidence type="ECO:0000256" key="2">
    <source>
        <dbReference type="SAM" id="MobiDB-lite"/>
    </source>
</evidence>
<reference evidence="3 4" key="1">
    <citation type="journal article" date="2008" name="Proc. Natl. Acad. Sci. U.S.A.">
        <title>Niche adaptation and genome expansion in the chlorophyll d-producing cyanobacterium Acaryochloris marina.</title>
        <authorList>
            <person name="Swingley W.D."/>
            <person name="Chen M."/>
            <person name="Cheung P.C."/>
            <person name="Conrad A.L."/>
            <person name="Dejesa L.C."/>
            <person name="Hao J."/>
            <person name="Honchak B.M."/>
            <person name="Karbach L.E."/>
            <person name="Kurdoglu A."/>
            <person name="Lahiri S."/>
            <person name="Mastrian S.D."/>
            <person name="Miyashita H."/>
            <person name="Page L."/>
            <person name="Ramakrishna P."/>
            <person name="Satoh S."/>
            <person name="Sattley W.M."/>
            <person name="Shimada Y."/>
            <person name="Taylor H.L."/>
            <person name="Tomo T."/>
            <person name="Tsuchiya T."/>
            <person name="Wang Z.T."/>
            <person name="Raymond J."/>
            <person name="Mimuro M."/>
            <person name="Blankenship R.E."/>
            <person name="Touchman J.W."/>
        </authorList>
    </citation>
    <scope>NUCLEOTIDE SEQUENCE [LARGE SCALE GENOMIC DNA]</scope>
    <source>
        <strain evidence="4">MBIC 11017</strain>
        <plasmid evidence="4">Plasmid pREB5</plasmid>
    </source>
</reference>
<dbReference type="Proteomes" id="UP000000268">
    <property type="component" value="Plasmid pREB5"/>
</dbReference>
<feature type="region of interest" description="Disordered" evidence="2">
    <location>
        <begin position="512"/>
        <end position="545"/>
    </location>
</feature>
<evidence type="ECO:0000313" key="3">
    <source>
        <dbReference type="EMBL" id="ABW32962.1"/>
    </source>
</evidence>
<keyword evidence="4" id="KW-1185">Reference proteome</keyword>
<feature type="compositionally biased region" description="Basic residues" evidence="2">
    <location>
        <begin position="522"/>
        <end position="545"/>
    </location>
</feature>
<gene>
    <name evidence="3" type="ordered locus">AM1_E0193</name>
</gene>
<accession>A8ZPM6</accession>